<feature type="domain" description="Rhodopsin" evidence="8">
    <location>
        <begin position="24"/>
        <end position="190"/>
    </location>
</feature>
<protein>
    <recommendedName>
        <fullName evidence="8">Rhodopsin domain-containing protein</fullName>
    </recommendedName>
</protein>
<evidence type="ECO:0000256" key="7">
    <source>
        <dbReference type="SAM" id="Phobius"/>
    </source>
</evidence>
<keyword evidence="10" id="KW-1185">Reference proteome</keyword>
<feature type="region of interest" description="Disordered" evidence="6">
    <location>
        <begin position="309"/>
        <end position="329"/>
    </location>
</feature>
<evidence type="ECO:0000256" key="3">
    <source>
        <dbReference type="ARBA" id="ARBA00022989"/>
    </source>
</evidence>
<evidence type="ECO:0000313" key="9">
    <source>
        <dbReference type="EMBL" id="KAH7161052.1"/>
    </source>
</evidence>
<reference evidence="9" key="1">
    <citation type="journal article" date="2021" name="Nat. Commun.">
        <title>Genetic determinants of endophytism in the Arabidopsis root mycobiome.</title>
        <authorList>
            <person name="Mesny F."/>
            <person name="Miyauchi S."/>
            <person name="Thiergart T."/>
            <person name="Pickel B."/>
            <person name="Atanasova L."/>
            <person name="Karlsson M."/>
            <person name="Huettel B."/>
            <person name="Barry K.W."/>
            <person name="Haridas S."/>
            <person name="Chen C."/>
            <person name="Bauer D."/>
            <person name="Andreopoulos W."/>
            <person name="Pangilinan J."/>
            <person name="LaButti K."/>
            <person name="Riley R."/>
            <person name="Lipzen A."/>
            <person name="Clum A."/>
            <person name="Drula E."/>
            <person name="Henrissat B."/>
            <person name="Kohler A."/>
            <person name="Grigoriev I.V."/>
            <person name="Martin F.M."/>
            <person name="Hacquard S."/>
        </authorList>
    </citation>
    <scope>NUCLEOTIDE SEQUENCE</scope>
    <source>
        <strain evidence="9">MPI-CAGE-AT-0147</strain>
    </source>
</reference>
<dbReference type="InterPro" id="IPR049326">
    <property type="entry name" value="Rhodopsin_dom_fungi"/>
</dbReference>
<feature type="region of interest" description="Disordered" evidence="6">
    <location>
        <begin position="266"/>
        <end position="294"/>
    </location>
</feature>
<accession>A0A9P9FFT4</accession>
<feature type="compositionally biased region" description="Polar residues" evidence="6">
    <location>
        <begin position="266"/>
        <end position="275"/>
    </location>
</feature>
<feature type="transmembrane region" description="Helical" evidence="7">
    <location>
        <begin position="148"/>
        <end position="168"/>
    </location>
</feature>
<feature type="transmembrane region" description="Helical" evidence="7">
    <location>
        <begin position="218"/>
        <end position="238"/>
    </location>
</feature>
<dbReference type="OrthoDB" id="3897607at2759"/>
<evidence type="ECO:0000256" key="2">
    <source>
        <dbReference type="ARBA" id="ARBA00022692"/>
    </source>
</evidence>
<keyword evidence="4 7" id="KW-0472">Membrane</keyword>
<feature type="transmembrane region" description="Helical" evidence="7">
    <location>
        <begin position="86"/>
        <end position="109"/>
    </location>
</feature>
<evidence type="ECO:0000313" key="10">
    <source>
        <dbReference type="Proteomes" id="UP000738349"/>
    </source>
</evidence>
<keyword evidence="3 7" id="KW-1133">Transmembrane helix</keyword>
<dbReference type="GO" id="GO:0016020">
    <property type="term" value="C:membrane"/>
    <property type="evidence" value="ECO:0007669"/>
    <property type="project" value="UniProtKB-SubCell"/>
</dbReference>
<keyword evidence="2 7" id="KW-0812">Transmembrane</keyword>
<proteinExistence type="inferred from homology"/>
<evidence type="ECO:0000256" key="5">
    <source>
        <dbReference type="ARBA" id="ARBA00038359"/>
    </source>
</evidence>
<organism evidence="9 10">
    <name type="scientific">Dactylonectria macrodidyma</name>
    <dbReference type="NCBI Taxonomy" id="307937"/>
    <lineage>
        <taxon>Eukaryota</taxon>
        <taxon>Fungi</taxon>
        <taxon>Dikarya</taxon>
        <taxon>Ascomycota</taxon>
        <taxon>Pezizomycotina</taxon>
        <taxon>Sordariomycetes</taxon>
        <taxon>Hypocreomycetidae</taxon>
        <taxon>Hypocreales</taxon>
        <taxon>Nectriaceae</taxon>
        <taxon>Dactylonectria</taxon>
    </lineage>
</organism>
<dbReference type="PANTHER" id="PTHR33048:SF47">
    <property type="entry name" value="INTEGRAL MEMBRANE PROTEIN-RELATED"/>
    <property type="match status" value="1"/>
</dbReference>
<sequence length="329" mass="35058">MTAGDSYYPTVITFLVVDGVAVCLRFWARGIKKAVGYDDVTMADSLASTYRIRASTRAGQKLQAIDYGIGASTIEDGFDLVKAAMVGLLTFEAILFVAEICANIFHAQFFTVAQIVYILATGISKLGVGLVLFRLADKSDMRVVRFTLVASMVVVCIWTLVVALIFALQCRPLSVAWGVGTSTCLSTTVIGNTSIAFGTDVKQGGLATADLIQTTLEATIYSIIEIGLSIFAAPLTALRPLLKRVPCFSDISSGGRSGPHGFAINTFGQSSSRATGPSYRLDDRTASEGGSQENIVPVKAGQINKQMYIESNSSSRATGATDGSVRERW</sequence>
<evidence type="ECO:0000256" key="6">
    <source>
        <dbReference type="SAM" id="MobiDB-lite"/>
    </source>
</evidence>
<comment type="subcellular location">
    <subcellularLocation>
        <location evidence="1">Membrane</location>
        <topology evidence="1">Multi-pass membrane protein</topology>
    </subcellularLocation>
</comment>
<feature type="transmembrane region" description="Helical" evidence="7">
    <location>
        <begin position="115"/>
        <end position="136"/>
    </location>
</feature>
<evidence type="ECO:0000256" key="4">
    <source>
        <dbReference type="ARBA" id="ARBA00023136"/>
    </source>
</evidence>
<evidence type="ECO:0000256" key="1">
    <source>
        <dbReference type="ARBA" id="ARBA00004141"/>
    </source>
</evidence>
<name>A0A9P9FFT4_9HYPO</name>
<comment type="caution">
    <text evidence="9">The sequence shown here is derived from an EMBL/GenBank/DDBJ whole genome shotgun (WGS) entry which is preliminary data.</text>
</comment>
<evidence type="ECO:0000259" key="8">
    <source>
        <dbReference type="Pfam" id="PF20684"/>
    </source>
</evidence>
<dbReference type="EMBL" id="JAGMUV010000004">
    <property type="protein sequence ID" value="KAH7161052.1"/>
    <property type="molecule type" value="Genomic_DNA"/>
</dbReference>
<dbReference type="Pfam" id="PF20684">
    <property type="entry name" value="Fung_rhodopsin"/>
    <property type="match status" value="1"/>
</dbReference>
<dbReference type="InterPro" id="IPR052337">
    <property type="entry name" value="SAT4-like"/>
</dbReference>
<dbReference type="Proteomes" id="UP000738349">
    <property type="component" value="Unassembled WGS sequence"/>
</dbReference>
<feature type="compositionally biased region" description="Polar residues" evidence="6">
    <location>
        <begin position="309"/>
        <end position="318"/>
    </location>
</feature>
<dbReference type="PANTHER" id="PTHR33048">
    <property type="entry name" value="PTH11-LIKE INTEGRAL MEMBRANE PROTEIN (AFU_ORTHOLOGUE AFUA_5G11245)"/>
    <property type="match status" value="1"/>
</dbReference>
<dbReference type="AlphaFoldDB" id="A0A9P9FFT4"/>
<feature type="transmembrane region" description="Helical" evidence="7">
    <location>
        <begin position="6"/>
        <end position="27"/>
    </location>
</feature>
<gene>
    <name evidence="9" type="ORF">EDB81DRAFT_755637</name>
</gene>
<comment type="similarity">
    <text evidence="5">Belongs to the SAT4 family.</text>
</comment>